<keyword evidence="1" id="KW-0732">Signal</keyword>
<evidence type="ECO:0000256" key="2">
    <source>
        <dbReference type="ARBA" id="ARBA00022801"/>
    </source>
</evidence>
<evidence type="ECO:0000256" key="4">
    <source>
        <dbReference type="ARBA" id="ARBA00023295"/>
    </source>
</evidence>
<dbReference type="Pfam" id="PF00704">
    <property type="entry name" value="Glyco_hydro_18"/>
    <property type="match status" value="1"/>
</dbReference>
<evidence type="ECO:0000256" key="3">
    <source>
        <dbReference type="ARBA" id="ARBA00023180"/>
    </source>
</evidence>
<organism evidence="6 7">
    <name type="scientific">Acrobeloides nanus</name>
    <dbReference type="NCBI Taxonomy" id="290746"/>
    <lineage>
        <taxon>Eukaryota</taxon>
        <taxon>Metazoa</taxon>
        <taxon>Ecdysozoa</taxon>
        <taxon>Nematoda</taxon>
        <taxon>Chromadorea</taxon>
        <taxon>Rhabditida</taxon>
        <taxon>Tylenchina</taxon>
        <taxon>Cephalobomorpha</taxon>
        <taxon>Cephaloboidea</taxon>
        <taxon>Cephalobidae</taxon>
        <taxon>Acrobeloides</taxon>
    </lineage>
</organism>
<evidence type="ECO:0000313" key="7">
    <source>
        <dbReference type="WBParaSite" id="ACRNAN_scaffold6822.g32211.t1"/>
    </source>
</evidence>
<evidence type="ECO:0000259" key="5">
    <source>
        <dbReference type="PROSITE" id="PS51910"/>
    </source>
</evidence>
<dbReference type="FunFam" id="3.10.50.10:FF:000003">
    <property type="entry name" value="Class V chitinase CHIT5b"/>
    <property type="match status" value="1"/>
</dbReference>
<keyword evidence="2" id="KW-0378">Hydrolase</keyword>
<dbReference type="GO" id="GO:0005576">
    <property type="term" value="C:extracellular region"/>
    <property type="evidence" value="ECO:0007669"/>
    <property type="project" value="TreeGrafter"/>
</dbReference>
<sequence>MALYVDYINVMTYEFHNFAQQNYTGFNSPLFGRKDDYPNETTSNIKDAVQYYVDNGMRKDQIIVGFPTFGRGWTLLSENDTGVHAPCIGKSNGTRYFGWGGGATYADICDMLSKGARRVFDNEAKVPYLVLGKQWFSYDDEESYQIKVYLFLHINSIGFSSIG</sequence>
<dbReference type="GO" id="GO:0008061">
    <property type="term" value="F:chitin binding"/>
    <property type="evidence" value="ECO:0007669"/>
    <property type="project" value="TreeGrafter"/>
</dbReference>
<dbReference type="PANTHER" id="PTHR11177">
    <property type="entry name" value="CHITINASE"/>
    <property type="match status" value="1"/>
</dbReference>
<protein>
    <submittedName>
        <fullName evidence="7">GH18 domain-containing protein</fullName>
    </submittedName>
</protein>
<dbReference type="InterPro" id="IPR001223">
    <property type="entry name" value="Glyco_hydro18_cat"/>
</dbReference>
<dbReference type="Proteomes" id="UP000887540">
    <property type="component" value="Unplaced"/>
</dbReference>
<dbReference type="SUPFAM" id="SSF51445">
    <property type="entry name" value="(Trans)glycosidases"/>
    <property type="match status" value="1"/>
</dbReference>
<name>A0A914EBC0_9BILA</name>
<dbReference type="GO" id="GO:0006032">
    <property type="term" value="P:chitin catabolic process"/>
    <property type="evidence" value="ECO:0007669"/>
    <property type="project" value="TreeGrafter"/>
</dbReference>
<evidence type="ECO:0000256" key="1">
    <source>
        <dbReference type="ARBA" id="ARBA00022729"/>
    </source>
</evidence>
<dbReference type="AlphaFoldDB" id="A0A914EBC0"/>
<dbReference type="InterPro" id="IPR017853">
    <property type="entry name" value="GH"/>
</dbReference>
<dbReference type="PROSITE" id="PS51910">
    <property type="entry name" value="GH18_2"/>
    <property type="match status" value="1"/>
</dbReference>
<dbReference type="InterPro" id="IPR050314">
    <property type="entry name" value="Glycosyl_Hydrlase_18"/>
</dbReference>
<dbReference type="InterPro" id="IPR029070">
    <property type="entry name" value="Chitinase_insertion_sf"/>
</dbReference>
<keyword evidence="6" id="KW-1185">Reference proteome</keyword>
<proteinExistence type="predicted"/>
<dbReference type="PANTHER" id="PTHR11177:SF317">
    <property type="entry name" value="CHITINASE 12-RELATED"/>
    <property type="match status" value="1"/>
</dbReference>
<reference evidence="7" key="1">
    <citation type="submission" date="2022-11" db="UniProtKB">
        <authorList>
            <consortium name="WormBaseParasite"/>
        </authorList>
    </citation>
    <scope>IDENTIFICATION</scope>
</reference>
<evidence type="ECO:0000313" key="6">
    <source>
        <dbReference type="Proteomes" id="UP000887540"/>
    </source>
</evidence>
<dbReference type="GO" id="GO:0005975">
    <property type="term" value="P:carbohydrate metabolic process"/>
    <property type="evidence" value="ECO:0007669"/>
    <property type="project" value="InterPro"/>
</dbReference>
<dbReference type="GO" id="GO:0004568">
    <property type="term" value="F:chitinase activity"/>
    <property type="evidence" value="ECO:0007669"/>
    <property type="project" value="TreeGrafter"/>
</dbReference>
<feature type="domain" description="GH18" evidence="5">
    <location>
        <begin position="1"/>
        <end position="163"/>
    </location>
</feature>
<dbReference type="WBParaSite" id="ACRNAN_scaffold6822.g32211.t1">
    <property type="protein sequence ID" value="ACRNAN_scaffold6822.g32211.t1"/>
    <property type="gene ID" value="ACRNAN_scaffold6822.g32211"/>
</dbReference>
<dbReference type="Gene3D" id="3.10.50.10">
    <property type="match status" value="1"/>
</dbReference>
<keyword evidence="3" id="KW-0325">Glycoprotein</keyword>
<keyword evidence="4" id="KW-0326">Glycosidase</keyword>
<accession>A0A914EBC0</accession>
<dbReference type="Gene3D" id="3.20.20.80">
    <property type="entry name" value="Glycosidases"/>
    <property type="match status" value="1"/>
</dbReference>